<dbReference type="GeneID" id="25911200"/>
<comment type="similarity">
    <text evidence="1">Belongs to the AB hydrolase superfamily. AB hydrolase 4 family.</text>
</comment>
<protein>
    <recommendedName>
        <fullName evidence="2">Serine aminopeptidase S33 domain-containing protein</fullName>
    </recommendedName>
</protein>
<evidence type="ECO:0000259" key="2">
    <source>
        <dbReference type="Pfam" id="PF12146"/>
    </source>
</evidence>
<name>A0A0L0FJ66_9EUKA</name>
<evidence type="ECO:0000313" key="3">
    <source>
        <dbReference type="EMBL" id="KNC76822.1"/>
    </source>
</evidence>
<dbReference type="SUPFAM" id="SSF53474">
    <property type="entry name" value="alpha/beta-Hydrolases"/>
    <property type="match status" value="1"/>
</dbReference>
<dbReference type="GO" id="GO:0034338">
    <property type="term" value="F:short-chain carboxylesterase activity"/>
    <property type="evidence" value="ECO:0007669"/>
    <property type="project" value="TreeGrafter"/>
</dbReference>
<dbReference type="PANTHER" id="PTHR10794">
    <property type="entry name" value="ABHYDROLASE DOMAIN-CONTAINING PROTEIN"/>
    <property type="match status" value="1"/>
</dbReference>
<evidence type="ECO:0000256" key="1">
    <source>
        <dbReference type="ARBA" id="ARBA00010884"/>
    </source>
</evidence>
<reference evidence="3 4" key="1">
    <citation type="submission" date="2011-02" db="EMBL/GenBank/DDBJ databases">
        <title>The Genome Sequence of Sphaeroforma arctica JP610.</title>
        <authorList>
            <consortium name="The Broad Institute Genome Sequencing Platform"/>
            <person name="Russ C."/>
            <person name="Cuomo C."/>
            <person name="Young S.K."/>
            <person name="Zeng Q."/>
            <person name="Gargeya S."/>
            <person name="Alvarado L."/>
            <person name="Berlin A."/>
            <person name="Chapman S.B."/>
            <person name="Chen Z."/>
            <person name="Freedman E."/>
            <person name="Gellesch M."/>
            <person name="Goldberg J."/>
            <person name="Griggs A."/>
            <person name="Gujja S."/>
            <person name="Heilman E."/>
            <person name="Heiman D."/>
            <person name="Howarth C."/>
            <person name="Mehta T."/>
            <person name="Neiman D."/>
            <person name="Pearson M."/>
            <person name="Roberts A."/>
            <person name="Saif S."/>
            <person name="Shea T."/>
            <person name="Shenoy N."/>
            <person name="Sisk P."/>
            <person name="Stolte C."/>
            <person name="Sykes S."/>
            <person name="White J."/>
            <person name="Yandava C."/>
            <person name="Burger G."/>
            <person name="Gray M.W."/>
            <person name="Holland P.W.H."/>
            <person name="King N."/>
            <person name="Lang F.B.F."/>
            <person name="Roger A.J."/>
            <person name="Ruiz-Trillo I."/>
            <person name="Haas B."/>
            <person name="Nusbaum C."/>
            <person name="Birren B."/>
        </authorList>
    </citation>
    <scope>NUCLEOTIDE SEQUENCE [LARGE SCALE GENOMIC DNA]</scope>
    <source>
        <strain evidence="3 4">JP610</strain>
    </source>
</reference>
<dbReference type="Proteomes" id="UP000054560">
    <property type="component" value="Unassembled WGS sequence"/>
</dbReference>
<dbReference type="InterPro" id="IPR022742">
    <property type="entry name" value="Hydrolase_4"/>
</dbReference>
<dbReference type="PANTHER" id="PTHR10794:SF93">
    <property type="entry name" value="SERINE AMINOPEPTIDASE S33 DOMAIN-CONTAINING PROTEIN"/>
    <property type="match status" value="1"/>
</dbReference>
<dbReference type="AlphaFoldDB" id="A0A0L0FJ66"/>
<accession>A0A0L0FJ66</accession>
<gene>
    <name evidence="3" type="ORF">SARC_10696</name>
</gene>
<dbReference type="InterPro" id="IPR050960">
    <property type="entry name" value="AB_hydrolase_4_sf"/>
</dbReference>
<dbReference type="EMBL" id="KQ242949">
    <property type="protein sequence ID" value="KNC76822.1"/>
    <property type="molecule type" value="Genomic_DNA"/>
</dbReference>
<keyword evidence="4" id="KW-1185">Reference proteome</keyword>
<dbReference type="STRING" id="667725.A0A0L0FJ66"/>
<dbReference type="GO" id="GO:0047372">
    <property type="term" value="F:monoacylglycerol lipase activity"/>
    <property type="evidence" value="ECO:0007669"/>
    <property type="project" value="TreeGrafter"/>
</dbReference>
<proteinExistence type="inferred from homology"/>
<feature type="domain" description="Serine aminopeptidase S33" evidence="2">
    <location>
        <begin position="121"/>
        <end position="256"/>
    </location>
</feature>
<dbReference type="Pfam" id="PF12146">
    <property type="entry name" value="Hydrolase_4"/>
    <property type="match status" value="1"/>
</dbReference>
<dbReference type="RefSeq" id="XP_014150724.1">
    <property type="nucleotide sequence ID" value="XM_014295249.1"/>
</dbReference>
<sequence length="276" mass="30209">MNMLSLAPLALGGLLTVYALDGIIRKGLLKEKAAVQYNQKSDARMGRILGRMDSVLSGYAPTFWAHGSYTQLGLLLLWKAVHNNTVRFKTHTVQCPDGGVVHIEEFVEPEGATELPVNAPIVLILHTIGGTAADESEFCKEAYARGMRAMVLARRGHAAPLVTAKFNFMGCTKDTTLMVQRVKQLYPESFIGMVGLSAGSGQCVSYIGQQGDTQPVQAAVSLCPAYDISKAFHKFQEQSPLLAKWLLQGLKKFFLRNNYTLMKATHEDSCKLDAAQ</sequence>
<dbReference type="Gene3D" id="3.40.50.1820">
    <property type="entry name" value="alpha/beta hydrolase"/>
    <property type="match status" value="1"/>
</dbReference>
<organism evidence="3 4">
    <name type="scientific">Sphaeroforma arctica JP610</name>
    <dbReference type="NCBI Taxonomy" id="667725"/>
    <lineage>
        <taxon>Eukaryota</taxon>
        <taxon>Ichthyosporea</taxon>
        <taxon>Ichthyophonida</taxon>
        <taxon>Sphaeroforma</taxon>
    </lineage>
</organism>
<dbReference type="OrthoDB" id="247542at2759"/>
<dbReference type="InterPro" id="IPR029058">
    <property type="entry name" value="AB_hydrolase_fold"/>
</dbReference>
<dbReference type="eggNOG" id="KOG1838">
    <property type="taxonomic scope" value="Eukaryota"/>
</dbReference>
<evidence type="ECO:0000313" key="4">
    <source>
        <dbReference type="Proteomes" id="UP000054560"/>
    </source>
</evidence>